<dbReference type="PROSITE" id="PS00086">
    <property type="entry name" value="CYTOCHROME_P450"/>
    <property type="match status" value="1"/>
</dbReference>
<dbReference type="PANTHER" id="PTHR24305">
    <property type="entry name" value="CYTOCHROME P450"/>
    <property type="match status" value="1"/>
</dbReference>
<dbReference type="GO" id="GO:0004497">
    <property type="term" value="F:monooxygenase activity"/>
    <property type="evidence" value="ECO:0007669"/>
    <property type="project" value="UniProtKB-KW"/>
</dbReference>
<dbReference type="InterPro" id="IPR036396">
    <property type="entry name" value="Cyt_P450_sf"/>
</dbReference>
<dbReference type="CDD" id="cd11059">
    <property type="entry name" value="CYP_fungal"/>
    <property type="match status" value="1"/>
</dbReference>
<accession>A0A8H6RI51</accession>
<comment type="caution">
    <text evidence="8">The sequence shown here is derived from an EMBL/GenBank/DDBJ whole genome shotgun (WGS) entry which is preliminary data.</text>
</comment>
<dbReference type="AlphaFoldDB" id="A0A8H6RI51"/>
<dbReference type="OrthoDB" id="1470350at2759"/>
<keyword evidence="9" id="KW-1185">Reference proteome</keyword>
<evidence type="ECO:0000256" key="1">
    <source>
        <dbReference type="ARBA" id="ARBA00001971"/>
    </source>
</evidence>
<sequence length="486" mass="54704">MASTLLITPIITFVFWKTYTALTNPLRHLPGPWISKWTNIRFQWAVMTGDRARYEHALHQRYGPIVRIGLREVSLASVSAAKVVYQIGSPYHKPAWYGIATGLGDTALFTMRDPKAHGVRRRLLAHNYSENWIKQMEPYIAEKTRIAVEKMAEDLNTTGYTDVKKWFTFMATDVVSEAAFGESFDTLKSGKKTQYIIDLENDGLRGFIRAEFPLLSKLVAYMMFGSANEVSAGLNRMEEYAEDRISRYFEAYRADPDSVKPTLMSTAFSAVEDGALPKAAIQADAMTNIIAGTDTSAITATYATWHLSQDPNLEKALIEEVAILPRHFTEEHLIKLPLLNKVIKETLRIRPPVGQGLPRVVPEGGAHFEGHFIPGGTTVALPAYAMHHLPQVWTNPESFDPSRWNDATKDMQSAFLPFGGGSRVCIGQHFAMLEMRHALANFYRTFDQGMRPAWMNGFTKDDMKPVSFFVTAPKGHRCLLAKRIQH</sequence>
<dbReference type="InterPro" id="IPR002401">
    <property type="entry name" value="Cyt_P450_E_grp-I"/>
</dbReference>
<evidence type="ECO:0000256" key="2">
    <source>
        <dbReference type="ARBA" id="ARBA00010617"/>
    </source>
</evidence>
<feature type="binding site" description="axial binding residue" evidence="6">
    <location>
        <position position="425"/>
    </location>
    <ligand>
        <name>heme</name>
        <dbReference type="ChEBI" id="CHEBI:30413"/>
    </ligand>
    <ligandPart>
        <name>Fe</name>
        <dbReference type="ChEBI" id="CHEBI:18248"/>
    </ligandPart>
</feature>
<dbReference type="Gene3D" id="1.10.630.10">
    <property type="entry name" value="Cytochrome P450"/>
    <property type="match status" value="1"/>
</dbReference>
<evidence type="ECO:0000256" key="7">
    <source>
        <dbReference type="RuleBase" id="RU000461"/>
    </source>
</evidence>
<gene>
    <name evidence="8" type="ORF">HII31_06729</name>
</gene>
<comment type="cofactor">
    <cofactor evidence="1 6">
        <name>heme</name>
        <dbReference type="ChEBI" id="CHEBI:30413"/>
    </cofactor>
</comment>
<dbReference type="EMBL" id="JABCIY010000153">
    <property type="protein sequence ID" value="KAF7191919.1"/>
    <property type="molecule type" value="Genomic_DNA"/>
</dbReference>
<keyword evidence="6 7" id="KW-0349">Heme</keyword>
<evidence type="ECO:0000313" key="9">
    <source>
        <dbReference type="Proteomes" id="UP000660729"/>
    </source>
</evidence>
<dbReference type="PANTHER" id="PTHR24305:SF96">
    <property type="entry name" value="CYTOCHROME P450 MONOOXYGENASE STCB-RELATED"/>
    <property type="match status" value="1"/>
</dbReference>
<dbReference type="GO" id="GO:0005506">
    <property type="term" value="F:iron ion binding"/>
    <property type="evidence" value="ECO:0007669"/>
    <property type="project" value="InterPro"/>
</dbReference>
<dbReference type="PRINTS" id="PR00385">
    <property type="entry name" value="P450"/>
</dbReference>
<evidence type="ECO:0000256" key="5">
    <source>
        <dbReference type="ARBA" id="ARBA00023004"/>
    </source>
</evidence>
<dbReference type="GO" id="GO:0016705">
    <property type="term" value="F:oxidoreductase activity, acting on paired donors, with incorporation or reduction of molecular oxygen"/>
    <property type="evidence" value="ECO:0007669"/>
    <property type="project" value="InterPro"/>
</dbReference>
<dbReference type="InterPro" id="IPR017972">
    <property type="entry name" value="Cyt_P450_CS"/>
</dbReference>
<evidence type="ECO:0000313" key="8">
    <source>
        <dbReference type="EMBL" id="KAF7191919.1"/>
    </source>
</evidence>
<name>A0A8H6RI51_9PEZI</name>
<protein>
    <submittedName>
        <fullName evidence="8">Cytochrome P450 monooxygenase</fullName>
    </submittedName>
</protein>
<comment type="similarity">
    <text evidence="2 7">Belongs to the cytochrome P450 family.</text>
</comment>
<keyword evidence="5 6" id="KW-0408">Iron</keyword>
<keyword evidence="3 6" id="KW-0479">Metal-binding</keyword>
<keyword evidence="7 8" id="KW-0503">Monooxygenase</keyword>
<dbReference type="SUPFAM" id="SSF48264">
    <property type="entry name" value="Cytochrome P450"/>
    <property type="match status" value="1"/>
</dbReference>
<evidence type="ECO:0000256" key="4">
    <source>
        <dbReference type="ARBA" id="ARBA00023002"/>
    </source>
</evidence>
<organism evidence="8 9">
    <name type="scientific">Pseudocercospora fuligena</name>
    <dbReference type="NCBI Taxonomy" id="685502"/>
    <lineage>
        <taxon>Eukaryota</taxon>
        <taxon>Fungi</taxon>
        <taxon>Dikarya</taxon>
        <taxon>Ascomycota</taxon>
        <taxon>Pezizomycotina</taxon>
        <taxon>Dothideomycetes</taxon>
        <taxon>Dothideomycetidae</taxon>
        <taxon>Mycosphaerellales</taxon>
        <taxon>Mycosphaerellaceae</taxon>
        <taxon>Pseudocercospora</taxon>
    </lineage>
</organism>
<evidence type="ECO:0000256" key="3">
    <source>
        <dbReference type="ARBA" id="ARBA00022723"/>
    </source>
</evidence>
<dbReference type="GO" id="GO:0020037">
    <property type="term" value="F:heme binding"/>
    <property type="evidence" value="ECO:0007669"/>
    <property type="project" value="InterPro"/>
</dbReference>
<keyword evidence="4 7" id="KW-0560">Oxidoreductase</keyword>
<evidence type="ECO:0000256" key="6">
    <source>
        <dbReference type="PIRSR" id="PIRSR602401-1"/>
    </source>
</evidence>
<proteinExistence type="inferred from homology"/>
<dbReference type="InterPro" id="IPR050121">
    <property type="entry name" value="Cytochrome_P450_monoxygenase"/>
</dbReference>
<dbReference type="InterPro" id="IPR001128">
    <property type="entry name" value="Cyt_P450"/>
</dbReference>
<dbReference type="PRINTS" id="PR00463">
    <property type="entry name" value="EP450I"/>
</dbReference>
<reference evidence="8" key="1">
    <citation type="submission" date="2020-04" db="EMBL/GenBank/DDBJ databases">
        <title>Draft genome resource of the tomato pathogen Pseudocercospora fuligena.</title>
        <authorList>
            <person name="Zaccaron A."/>
        </authorList>
    </citation>
    <scope>NUCLEOTIDE SEQUENCE</scope>
    <source>
        <strain evidence="8">PF001</strain>
    </source>
</reference>
<dbReference type="Proteomes" id="UP000660729">
    <property type="component" value="Unassembled WGS sequence"/>
</dbReference>
<dbReference type="Pfam" id="PF00067">
    <property type="entry name" value="p450"/>
    <property type="match status" value="1"/>
</dbReference>